<proteinExistence type="predicted"/>
<dbReference type="PANTHER" id="PTHR35519">
    <property type="entry name" value="MEMBRANE PROTEINS"/>
    <property type="match status" value="1"/>
</dbReference>
<dbReference type="Pfam" id="PF13430">
    <property type="entry name" value="DUF4112"/>
    <property type="match status" value="1"/>
</dbReference>
<dbReference type="KEGG" id="bmei:Spa11_38330"/>
<organism evidence="2 3">
    <name type="scientific">Botrimarina mediterranea</name>
    <dbReference type="NCBI Taxonomy" id="2528022"/>
    <lineage>
        <taxon>Bacteria</taxon>
        <taxon>Pseudomonadati</taxon>
        <taxon>Planctomycetota</taxon>
        <taxon>Planctomycetia</taxon>
        <taxon>Pirellulales</taxon>
        <taxon>Lacipirellulaceae</taxon>
        <taxon>Botrimarina</taxon>
    </lineage>
</organism>
<feature type="transmembrane region" description="Helical" evidence="1">
    <location>
        <begin position="52"/>
        <end position="73"/>
    </location>
</feature>
<feature type="transmembrane region" description="Helical" evidence="1">
    <location>
        <begin position="85"/>
        <end position="109"/>
    </location>
</feature>
<evidence type="ECO:0000313" key="2">
    <source>
        <dbReference type="EMBL" id="QDV75613.1"/>
    </source>
</evidence>
<evidence type="ECO:0008006" key="4">
    <source>
        <dbReference type="Google" id="ProtNLM"/>
    </source>
</evidence>
<protein>
    <recommendedName>
        <fullName evidence="4">DUF4112 domain-containing protein</fullName>
    </recommendedName>
</protein>
<reference evidence="2 3" key="1">
    <citation type="submission" date="2019-02" db="EMBL/GenBank/DDBJ databases">
        <title>Deep-cultivation of Planctomycetes and their phenomic and genomic characterization uncovers novel biology.</title>
        <authorList>
            <person name="Wiegand S."/>
            <person name="Jogler M."/>
            <person name="Boedeker C."/>
            <person name="Pinto D."/>
            <person name="Vollmers J."/>
            <person name="Rivas-Marin E."/>
            <person name="Kohn T."/>
            <person name="Peeters S.H."/>
            <person name="Heuer A."/>
            <person name="Rast P."/>
            <person name="Oberbeckmann S."/>
            <person name="Bunk B."/>
            <person name="Jeske O."/>
            <person name="Meyerdierks A."/>
            <person name="Storesund J.E."/>
            <person name="Kallscheuer N."/>
            <person name="Luecker S."/>
            <person name="Lage O.M."/>
            <person name="Pohl T."/>
            <person name="Merkel B.J."/>
            <person name="Hornburger P."/>
            <person name="Mueller R.-W."/>
            <person name="Bruemmer F."/>
            <person name="Labrenz M."/>
            <person name="Spormann A.M."/>
            <person name="Op den Camp H."/>
            <person name="Overmann J."/>
            <person name="Amann R."/>
            <person name="Jetten M.S.M."/>
            <person name="Mascher T."/>
            <person name="Medema M.H."/>
            <person name="Devos D.P."/>
            <person name="Kaster A.-K."/>
            <person name="Ovreas L."/>
            <person name="Rohde M."/>
            <person name="Galperin M.Y."/>
            <person name="Jogler C."/>
        </authorList>
    </citation>
    <scope>NUCLEOTIDE SEQUENCE [LARGE SCALE GENOMIC DNA]</scope>
    <source>
        <strain evidence="2 3">Spa11</strain>
    </source>
</reference>
<keyword evidence="1" id="KW-0812">Transmembrane</keyword>
<dbReference type="EMBL" id="CP036349">
    <property type="protein sequence ID" value="QDV75613.1"/>
    <property type="molecule type" value="Genomic_DNA"/>
</dbReference>
<evidence type="ECO:0000313" key="3">
    <source>
        <dbReference type="Proteomes" id="UP000316426"/>
    </source>
</evidence>
<accession>A0A518KCT5</accession>
<dbReference type="AlphaFoldDB" id="A0A518KCT5"/>
<gene>
    <name evidence="2" type="ORF">Spa11_38330</name>
</gene>
<name>A0A518KCT5_9BACT</name>
<evidence type="ECO:0000256" key="1">
    <source>
        <dbReference type="SAM" id="Phobius"/>
    </source>
</evidence>
<dbReference type="Proteomes" id="UP000316426">
    <property type="component" value="Chromosome"/>
</dbReference>
<dbReference type="PANTHER" id="PTHR35519:SF2">
    <property type="entry name" value="PH DOMAIN PROTEIN"/>
    <property type="match status" value="1"/>
</dbReference>
<dbReference type="RefSeq" id="WP_145115125.1">
    <property type="nucleotide sequence ID" value="NZ_CP036349.1"/>
</dbReference>
<keyword evidence="3" id="KW-1185">Reference proteome</keyword>
<keyword evidence="1" id="KW-1133">Transmembrane helix</keyword>
<sequence>MEAAKRTLFGRRAARSRDAAVEDARKLATLLDDAFRIPGTNIRFGWDAIVGLLYGPGDVATFIVGLSPVIAAWRLGASRWLLFRMLMNLGLDSIIGIIPGIGTLFDIFYKANRRNARLLDRHVAAAKRAAAEAPQTGG</sequence>
<dbReference type="InterPro" id="IPR025187">
    <property type="entry name" value="DUF4112"/>
</dbReference>
<keyword evidence="1" id="KW-0472">Membrane</keyword>